<sequence>MPITGGCHMGIYSQIQDQIVYYQSWYKNYCNIMHMPIRHGPVQTVKNLHKYPWLWQLAKVNRLLDMVTKGRQGNYRKATAAVVEKVVPNLMQLLDNLNTDTDRLVLHEDMVPPEILFAMGLKTWMSELLGILLPMVDSHSVEKYIDIAENAGIPPDVCSLPKGTMGIILNQEVPPVKAILTSNSPCDGGMASYQLIKNKLDIPMYQLDVPYNFYNERAINYFANELKEMIVWLETNTPGKMDWDHLRAICEERNRMAAYELELWEAIRQRPAPLAAEAVYLSHLWCFNVTPGDPGGTKLFKYLVELANDNVQKNIAAVPNEKYRTVLWNPPLLHFIKLFSWAERHYGLTLIIDSMSYNRQPFIDTSTQESMLKGLAHIIMTGPMARHTRGPSENYFIDMFYIYTYFDLDMILVAGHIGCKNTAALNGILREKCRKKGIPVLIIDYDLSDPRVVSHDGIIRQMDRFMENIMKNTH</sequence>
<gene>
    <name evidence="2" type="ORF">OMM_00097</name>
</gene>
<dbReference type="Pfam" id="PF06050">
    <property type="entry name" value="HGD-D"/>
    <property type="match status" value="1"/>
</dbReference>
<accession>A0A1V1PII1</accession>
<dbReference type="Gene3D" id="3.40.50.11900">
    <property type="match status" value="1"/>
</dbReference>
<name>A0A1V1PII1_9BACT</name>
<evidence type="ECO:0000313" key="2">
    <source>
        <dbReference type="EMBL" id="ETR74590.1"/>
    </source>
</evidence>
<dbReference type="EMBL" id="ATBP01000003">
    <property type="protein sequence ID" value="ETR74590.1"/>
    <property type="molecule type" value="Genomic_DNA"/>
</dbReference>
<dbReference type="AlphaFoldDB" id="A0A1V1PII1"/>
<dbReference type="Gene3D" id="3.40.50.11890">
    <property type="match status" value="1"/>
</dbReference>
<proteinExistence type="inferred from homology"/>
<dbReference type="InterPro" id="IPR010327">
    <property type="entry name" value="FldB/FldC_alpha/beta"/>
</dbReference>
<reference evidence="3" key="1">
    <citation type="submission" date="2012-11" db="EMBL/GenBank/DDBJ databases">
        <authorList>
            <person name="Lucero-Rivera Y.E."/>
            <person name="Tovar-Ramirez D."/>
        </authorList>
    </citation>
    <scope>NUCLEOTIDE SEQUENCE [LARGE SCALE GENOMIC DNA]</scope>
    <source>
        <strain evidence="3">Araruama</strain>
    </source>
</reference>
<organism evidence="2 3">
    <name type="scientific">Candidatus Magnetoglobus multicellularis str. Araruama</name>
    <dbReference type="NCBI Taxonomy" id="890399"/>
    <lineage>
        <taxon>Bacteria</taxon>
        <taxon>Pseudomonadati</taxon>
        <taxon>Thermodesulfobacteriota</taxon>
        <taxon>Desulfobacteria</taxon>
        <taxon>Desulfobacterales</taxon>
        <taxon>Desulfobacteraceae</taxon>
        <taxon>Candidatus Magnetoglobus</taxon>
    </lineage>
</organism>
<dbReference type="Proteomes" id="UP000189670">
    <property type="component" value="Unassembled WGS sequence"/>
</dbReference>
<dbReference type="PANTHER" id="PTHR30548:SF2">
    <property type="entry name" value="2-HYDROXYACYL-COA DEHYDRATASE,D-COMPONENT"/>
    <property type="match status" value="1"/>
</dbReference>
<dbReference type="PANTHER" id="PTHR30548">
    <property type="entry name" value="2-HYDROXYGLUTARYL-COA DEHYDRATASE, D-COMPONENT-RELATED"/>
    <property type="match status" value="1"/>
</dbReference>
<comment type="caution">
    <text evidence="2">The sequence shown here is derived from an EMBL/GenBank/DDBJ whole genome shotgun (WGS) entry which is preliminary data.</text>
</comment>
<evidence type="ECO:0000313" key="3">
    <source>
        <dbReference type="Proteomes" id="UP000189670"/>
    </source>
</evidence>
<protein>
    <submittedName>
        <fullName evidence="2">2-hydroxyglutaryl-CoA dehydratase D-component</fullName>
    </submittedName>
</protein>
<evidence type="ECO:0000256" key="1">
    <source>
        <dbReference type="ARBA" id="ARBA00005806"/>
    </source>
</evidence>
<comment type="similarity">
    <text evidence="1">Belongs to the FldB/FldC dehydratase alpha/beta subunit family.</text>
</comment>